<evidence type="ECO:0000259" key="7">
    <source>
        <dbReference type="Pfam" id="PF07980"/>
    </source>
</evidence>
<dbReference type="CDD" id="cd08977">
    <property type="entry name" value="SusD"/>
    <property type="match status" value="1"/>
</dbReference>
<organism evidence="14 15">
    <name type="scientific">Bacteroides eggerthii</name>
    <dbReference type="NCBI Taxonomy" id="28111"/>
    <lineage>
        <taxon>Bacteria</taxon>
        <taxon>Pseudomonadati</taxon>
        <taxon>Bacteroidota</taxon>
        <taxon>Bacteroidia</taxon>
        <taxon>Bacteroidales</taxon>
        <taxon>Bacteroidaceae</taxon>
        <taxon>Bacteroides</taxon>
    </lineage>
</organism>
<evidence type="ECO:0000313" key="19">
    <source>
        <dbReference type="Proteomes" id="UP000520291"/>
    </source>
</evidence>
<evidence type="ECO:0000313" key="17">
    <source>
        <dbReference type="Proteomes" id="UP000291917"/>
    </source>
</evidence>
<reference evidence="12 16" key="2">
    <citation type="submission" date="2018-08" db="EMBL/GenBank/DDBJ databases">
        <title>A genome reference for cultivated species of the human gut microbiota.</title>
        <authorList>
            <person name="Zou Y."/>
            <person name="Xue W."/>
            <person name="Luo G."/>
        </authorList>
    </citation>
    <scope>NUCLEOTIDE SEQUENCE [LARGE SCALE GENOMIC DNA]</scope>
    <source>
        <strain evidence="12 16">AM26-26AC</strain>
    </source>
</reference>
<reference evidence="9 18" key="3">
    <citation type="journal article" date="2019" name="Nat. Med.">
        <title>A library of human gut bacterial isolates paired with longitudinal multiomics data enables mechanistic microbiome research.</title>
        <authorList>
            <person name="Poyet M."/>
            <person name="Groussin M."/>
            <person name="Gibbons S.M."/>
            <person name="Avila-Pacheco J."/>
            <person name="Jiang X."/>
            <person name="Kearney S.M."/>
            <person name="Perrotta A.R."/>
            <person name="Berdy B."/>
            <person name="Zhao S."/>
            <person name="Lieberman T.D."/>
            <person name="Swanson P.K."/>
            <person name="Smith M."/>
            <person name="Roesemann S."/>
            <person name="Alexander J.E."/>
            <person name="Rich S.A."/>
            <person name="Livny J."/>
            <person name="Vlamakis H."/>
            <person name="Clish C."/>
            <person name="Bullock K."/>
            <person name="Deik A."/>
            <person name="Scott J."/>
            <person name="Pierce K.A."/>
            <person name="Xavier R.J."/>
            <person name="Alm E.J."/>
        </authorList>
    </citation>
    <scope>NUCLEOTIDE SEQUENCE [LARGE SCALE GENOMIC DNA]</scope>
    <source>
        <strain evidence="9 18">BIOML-A1</strain>
    </source>
</reference>
<evidence type="ECO:0000256" key="3">
    <source>
        <dbReference type="ARBA" id="ARBA00022729"/>
    </source>
</evidence>
<gene>
    <name evidence="12" type="ORF">DW701_06335</name>
    <name evidence="13" type="ORF">EAJ03_05340</name>
    <name evidence="9" type="ORF">F2Z23_05340</name>
    <name evidence="10" type="ORF">HF841_17060</name>
    <name evidence="11" type="ORF">INE88_00607</name>
    <name evidence="14" type="ORF">NCTC11155_01820</name>
</gene>
<reference evidence="10 19" key="5">
    <citation type="submission" date="2020-04" db="EMBL/GenBank/DDBJ databases">
        <authorList>
            <person name="Hitch T.C.A."/>
            <person name="Wylensek D."/>
            <person name="Clavel T."/>
        </authorList>
    </citation>
    <scope>NUCLEOTIDE SEQUENCE [LARGE SCALE GENOMIC DNA]</scope>
    <source>
        <strain evidence="10 19">WCA3-601-WT-5E</strain>
    </source>
</reference>
<dbReference type="AlphaFoldDB" id="A0A380YLV6"/>
<evidence type="ECO:0000313" key="11">
    <source>
        <dbReference type="EMBL" id="QUT43825.1"/>
    </source>
</evidence>
<dbReference type="PROSITE" id="PS51257">
    <property type="entry name" value="PROKAR_LIPOPROTEIN"/>
    <property type="match status" value="1"/>
</dbReference>
<evidence type="ECO:0000313" key="18">
    <source>
        <dbReference type="Proteomes" id="UP000335496"/>
    </source>
</evidence>
<dbReference type="GO" id="GO:0009279">
    <property type="term" value="C:cell outer membrane"/>
    <property type="evidence" value="ECO:0007669"/>
    <property type="project" value="UniProtKB-SubCell"/>
</dbReference>
<dbReference type="EMBL" id="UFSX01000001">
    <property type="protein sequence ID" value="SUV29829.1"/>
    <property type="molecule type" value="Genomic_DNA"/>
</dbReference>
<feature type="signal peptide" evidence="6">
    <location>
        <begin position="1"/>
        <end position="20"/>
    </location>
</feature>
<evidence type="ECO:0000256" key="6">
    <source>
        <dbReference type="SAM" id="SignalP"/>
    </source>
</evidence>
<dbReference type="Proteomes" id="UP000679226">
    <property type="component" value="Chromosome"/>
</dbReference>
<dbReference type="EMBL" id="RCXL01000005">
    <property type="protein sequence ID" value="RYT76983.1"/>
    <property type="molecule type" value="Genomic_DNA"/>
</dbReference>
<evidence type="ECO:0000313" key="13">
    <source>
        <dbReference type="EMBL" id="RYT76983.1"/>
    </source>
</evidence>
<evidence type="ECO:0000256" key="4">
    <source>
        <dbReference type="ARBA" id="ARBA00023136"/>
    </source>
</evidence>
<dbReference type="EMBL" id="VVZX01000005">
    <property type="protein sequence ID" value="KAA5275554.1"/>
    <property type="molecule type" value="Genomic_DNA"/>
</dbReference>
<dbReference type="OrthoDB" id="617686at2"/>
<reference evidence="13 17" key="4">
    <citation type="journal article" date="2019" name="Science, e1252229">
        <title>Invertible promoters mediate bacterial phase variation, antibiotic resistance, and host adaptation in the gut.</title>
        <authorList>
            <person name="Jiang X."/>
            <person name="Hall A.B."/>
            <person name="Arthur T.D."/>
            <person name="Plichta D.R."/>
            <person name="Covington C.T."/>
            <person name="Poyet M."/>
            <person name="Crothers J."/>
            <person name="Moses P.L."/>
            <person name="Tolonen A.C."/>
            <person name="Vlamakis H."/>
            <person name="Alm E.J."/>
            <person name="Xavier R.J."/>
        </authorList>
    </citation>
    <scope>NUCLEOTIDE SEQUENCE [LARGE SCALE GENOMIC DNA]</scope>
    <source>
        <strain evidence="17">bj_0095</strain>
        <strain evidence="13">Bj_0095</strain>
    </source>
</reference>
<comment type="similarity">
    <text evidence="2">Belongs to the SusD family.</text>
</comment>
<dbReference type="GeneID" id="93071717"/>
<reference evidence="14 15" key="1">
    <citation type="submission" date="2018-06" db="EMBL/GenBank/DDBJ databases">
        <authorList>
            <consortium name="Pathogen Informatics"/>
            <person name="Doyle S."/>
        </authorList>
    </citation>
    <scope>NUCLEOTIDE SEQUENCE [LARGE SCALE GENOMIC DNA]</scope>
    <source>
        <strain evidence="14 15">NCTC11155</strain>
    </source>
</reference>
<reference evidence="11" key="6">
    <citation type="journal article" date="2021" name="PLoS Genet.">
        <title>Mobile Type VI secretion system loci of the gut Bacteroidales display extensive intra-ecosystem transfer, multi-species spread and geographical clustering.</title>
        <authorList>
            <person name="Garcia-Bayona L."/>
            <person name="Coyne M.J."/>
            <person name="Comstock L.E."/>
        </authorList>
    </citation>
    <scope>NUCLEOTIDE SEQUENCE</scope>
    <source>
        <strain evidence="11">CL11T00C20</strain>
    </source>
</reference>
<proteinExistence type="inferred from homology"/>
<dbReference type="InterPro" id="IPR012944">
    <property type="entry name" value="SusD_RagB_dom"/>
</dbReference>
<dbReference type="Proteomes" id="UP000335496">
    <property type="component" value="Unassembled WGS sequence"/>
</dbReference>
<evidence type="ECO:0000313" key="14">
    <source>
        <dbReference type="EMBL" id="SUV29829.1"/>
    </source>
</evidence>
<dbReference type="EMBL" id="CP072227">
    <property type="protein sequence ID" value="QUT43825.1"/>
    <property type="molecule type" value="Genomic_DNA"/>
</dbReference>
<dbReference type="EMBL" id="JABAGL010000029">
    <property type="protein sequence ID" value="NME87701.1"/>
    <property type="molecule type" value="Genomic_DNA"/>
</dbReference>
<evidence type="ECO:0000256" key="2">
    <source>
        <dbReference type="ARBA" id="ARBA00006275"/>
    </source>
</evidence>
<dbReference type="InterPro" id="IPR033985">
    <property type="entry name" value="SusD-like_N"/>
</dbReference>
<dbReference type="Proteomes" id="UP000291917">
    <property type="component" value="Unassembled WGS sequence"/>
</dbReference>
<dbReference type="Pfam" id="PF07980">
    <property type="entry name" value="SusD_RagB"/>
    <property type="match status" value="1"/>
</dbReference>
<evidence type="ECO:0000313" key="16">
    <source>
        <dbReference type="Proteomes" id="UP000283538"/>
    </source>
</evidence>
<accession>A0A380YLV6</accession>
<evidence type="ECO:0000313" key="9">
    <source>
        <dbReference type="EMBL" id="KAA5275554.1"/>
    </source>
</evidence>
<evidence type="ECO:0000313" key="10">
    <source>
        <dbReference type="EMBL" id="NME87701.1"/>
    </source>
</evidence>
<dbReference type="Proteomes" id="UP000520291">
    <property type="component" value="Unassembled WGS sequence"/>
</dbReference>
<dbReference type="Proteomes" id="UP000283538">
    <property type="component" value="Unassembled WGS sequence"/>
</dbReference>
<keyword evidence="3 6" id="KW-0732">Signal</keyword>
<dbReference type="STRING" id="483216.BACEGG_01989"/>
<dbReference type="Proteomes" id="UP000254424">
    <property type="component" value="Unassembled WGS sequence"/>
</dbReference>
<comment type="subcellular location">
    <subcellularLocation>
        <location evidence="1">Cell outer membrane</location>
    </subcellularLocation>
</comment>
<dbReference type="RefSeq" id="WP_004290296.1">
    <property type="nucleotide sequence ID" value="NZ_CABKNQ010000018.1"/>
</dbReference>
<dbReference type="EMBL" id="QSLA01000005">
    <property type="protein sequence ID" value="RHF10016.1"/>
    <property type="molecule type" value="Genomic_DNA"/>
</dbReference>
<feature type="domain" description="SusD-like N-terminal" evidence="8">
    <location>
        <begin position="80"/>
        <end position="230"/>
    </location>
</feature>
<protein>
    <submittedName>
        <fullName evidence="9 14">SusD family</fullName>
    </submittedName>
    <submittedName>
        <fullName evidence="11">SusD-like protein P25</fullName>
    </submittedName>
</protein>
<evidence type="ECO:0000313" key="12">
    <source>
        <dbReference type="EMBL" id="RHF10016.1"/>
    </source>
</evidence>
<dbReference type="KEGG" id="beg:INE88_00607"/>
<keyword evidence="4" id="KW-0472">Membrane</keyword>
<dbReference type="Pfam" id="PF14322">
    <property type="entry name" value="SusD-like_3"/>
    <property type="match status" value="1"/>
</dbReference>
<evidence type="ECO:0000256" key="5">
    <source>
        <dbReference type="ARBA" id="ARBA00023237"/>
    </source>
</evidence>
<keyword evidence="5" id="KW-0998">Cell outer membrane</keyword>
<dbReference type="SUPFAM" id="SSF48452">
    <property type="entry name" value="TPR-like"/>
    <property type="match status" value="1"/>
</dbReference>
<evidence type="ECO:0000259" key="8">
    <source>
        <dbReference type="Pfam" id="PF14322"/>
    </source>
</evidence>
<evidence type="ECO:0000313" key="15">
    <source>
        <dbReference type="Proteomes" id="UP000254424"/>
    </source>
</evidence>
<keyword evidence="18" id="KW-1185">Reference proteome</keyword>
<dbReference type="InterPro" id="IPR011990">
    <property type="entry name" value="TPR-like_helical_dom_sf"/>
</dbReference>
<feature type="domain" description="RagB/SusD" evidence="7">
    <location>
        <begin position="349"/>
        <end position="495"/>
    </location>
</feature>
<feature type="chain" id="PRO_5044586733" evidence="6">
    <location>
        <begin position="21"/>
        <end position="497"/>
    </location>
</feature>
<evidence type="ECO:0000256" key="1">
    <source>
        <dbReference type="ARBA" id="ARBA00004442"/>
    </source>
</evidence>
<dbReference type="Gene3D" id="1.25.40.390">
    <property type="match status" value="1"/>
</dbReference>
<sequence length="497" mass="56799">MKKYILAALFCGTFTFCSCSGFLDEVPKGQITTESYYRTEQHAISATNAIYNYLIMGYSPGGLWDKNYGGVFYNDYWVLQDLFSDNANSQQASIQYTSVDNMQIDQYNEPVELLWRDFYQTIKCCNVVIDKVPAIDMDDILKKHLIAEAKFFRGMMYFDLIRMFGDVPLREHNLESADEGSMVRVSKDEIYKLIFEDLITAETDLKYSPRYGGGRPYPESASALLARVYLTYAAEHNDTEYYELAVKKADAVIPKFPMLENYADLFKISNRFNSEIIWGANFSASLSDGWAGAQFLVRLLPNMDGVDNAQGWESATENLYSSFNANDARLPVVLKRSVTYQDGTVKQFAEPYVFKYWDQEAEPKGNSTDAIFPAIRTAEMYLIKAEALNAINQGPTPDAVKAIKKVRDRAGLASDNLPTDYEGFKKVVLEEYRHEFVMEGHRWFDLTRMCTPQEFVDIIKAAKPDATPQLYHVKFPIPQRERDLSQGQITQNEGYNQ</sequence>
<name>A0A380YLV6_9BACE</name>